<dbReference type="AlphaFoldDB" id="A0AAN9MY96"/>
<comment type="caution">
    <text evidence="1">The sequence shown here is derived from an EMBL/GenBank/DDBJ whole genome shotgun (WGS) entry which is preliminary data.</text>
</comment>
<evidence type="ECO:0000313" key="1">
    <source>
        <dbReference type="EMBL" id="KAK7362156.1"/>
    </source>
</evidence>
<proteinExistence type="predicted"/>
<protein>
    <submittedName>
        <fullName evidence="1">Uncharacterized protein</fullName>
    </submittedName>
</protein>
<dbReference type="Proteomes" id="UP001367508">
    <property type="component" value="Unassembled WGS sequence"/>
</dbReference>
<dbReference type="EMBL" id="JAYMYQ010000001">
    <property type="protein sequence ID" value="KAK7362156.1"/>
    <property type="molecule type" value="Genomic_DNA"/>
</dbReference>
<keyword evidence="2" id="KW-1185">Reference proteome</keyword>
<reference evidence="1 2" key="1">
    <citation type="submission" date="2024-01" db="EMBL/GenBank/DDBJ databases">
        <title>The genomes of 5 underutilized Papilionoideae crops provide insights into root nodulation and disease resistanc.</title>
        <authorList>
            <person name="Jiang F."/>
        </authorList>
    </citation>
    <scope>NUCLEOTIDE SEQUENCE [LARGE SCALE GENOMIC DNA]</scope>
    <source>
        <strain evidence="1">LVBAO_FW01</strain>
        <tissue evidence="1">Leaves</tissue>
    </source>
</reference>
<accession>A0AAN9MY96</accession>
<name>A0AAN9MY96_CANGL</name>
<evidence type="ECO:0000313" key="2">
    <source>
        <dbReference type="Proteomes" id="UP001367508"/>
    </source>
</evidence>
<gene>
    <name evidence="1" type="ORF">VNO77_04260</name>
</gene>
<organism evidence="1 2">
    <name type="scientific">Canavalia gladiata</name>
    <name type="common">Sword bean</name>
    <name type="synonym">Dolichos gladiatus</name>
    <dbReference type="NCBI Taxonomy" id="3824"/>
    <lineage>
        <taxon>Eukaryota</taxon>
        <taxon>Viridiplantae</taxon>
        <taxon>Streptophyta</taxon>
        <taxon>Embryophyta</taxon>
        <taxon>Tracheophyta</taxon>
        <taxon>Spermatophyta</taxon>
        <taxon>Magnoliopsida</taxon>
        <taxon>eudicotyledons</taxon>
        <taxon>Gunneridae</taxon>
        <taxon>Pentapetalae</taxon>
        <taxon>rosids</taxon>
        <taxon>fabids</taxon>
        <taxon>Fabales</taxon>
        <taxon>Fabaceae</taxon>
        <taxon>Papilionoideae</taxon>
        <taxon>50 kb inversion clade</taxon>
        <taxon>NPAAA clade</taxon>
        <taxon>indigoferoid/millettioid clade</taxon>
        <taxon>Phaseoleae</taxon>
        <taxon>Canavalia</taxon>
    </lineage>
</organism>
<sequence length="102" mass="10948">MSSSFLVCCIESTSAVPGGCGSIARHVWFSYGSPSPDPAAATMLLPGLVPWAISRESSSYYLANVWVRLGSEFSASSSLDHLGFSRAWQNPTQAKGAEIWFD</sequence>